<dbReference type="EMBL" id="CP067089">
    <property type="protein sequence ID" value="QQO10071.1"/>
    <property type="molecule type" value="Genomic_DNA"/>
</dbReference>
<sequence>MVKIKDRNYSIQSSDAAIEVRSLRDSDLPFYAEWYKGRFTDDFTASLSEKEFERFLQRDLKENLLFIIFRNAIPCGEITVWNDTTLVFDNGIYAKPVYSIWFKFYGAGDDAFKTESLKLFIELAKTAKEKINTLYTLISKENENDAPVYKQCGFAEIGPAFYRSKTEKFMEKNGLENVYKSSQMLIRQIG</sequence>
<dbReference type="KEGG" id="bhc:JFL75_03905"/>
<accession>A0A7T8BB59</accession>
<dbReference type="RefSeq" id="WP_215627375.1">
    <property type="nucleotide sequence ID" value="NZ_CP067089.2"/>
</dbReference>
<protein>
    <recommendedName>
        <fullName evidence="3">N-acetyltransferase domain-containing protein</fullName>
    </recommendedName>
</protein>
<gene>
    <name evidence="1" type="ORF">JFL75_03905</name>
</gene>
<keyword evidence="2" id="KW-1185">Reference proteome</keyword>
<evidence type="ECO:0008006" key="3">
    <source>
        <dbReference type="Google" id="ProtNLM"/>
    </source>
</evidence>
<dbReference type="Gene3D" id="3.40.630.30">
    <property type="match status" value="1"/>
</dbReference>
<proteinExistence type="predicted"/>
<dbReference type="Proteomes" id="UP000595917">
    <property type="component" value="Chromosome"/>
</dbReference>
<dbReference type="SUPFAM" id="SSF55729">
    <property type="entry name" value="Acyl-CoA N-acyltransferases (Nat)"/>
    <property type="match status" value="1"/>
</dbReference>
<name>A0A7T8BB59_9SPIR</name>
<evidence type="ECO:0000313" key="2">
    <source>
        <dbReference type="Proteomes" id="UP000595917"/>
    </source>
</evidence>
<organism evidence="1 2">
    <name type="scientific">Breznakiella homolactica</name>
    <dbReference type="NCBI Taxonomy" id="2798577"/>
    <lineage>
        <taxon>Bacteria</taxon>
        <taxon>Pseudomonadati</taxon>
        <taxon>Spirochaetota</taxon>
        <taxon>Spirochaetia</taxon>
        <taxon>Spirochaetales</taxon>
        <taxon>Breznakiellaceae</taxon>
        <taxon>Breznakiella</taxon>
    </lineage>
</organism>
<reference evidence="1" key="1">
    <citation type="submission" date="2021-01" db="EMBL/GenBank/DDBJ databases">
        <title>Description of Breznakiella homolactica.</title>
        <authorList>
            <person name="Song Y."/>
            <person name="Brune A."/>
        </authorList>
    </citation>
    <scope>NUCLEOTIDE SEQUENCE</scope>
    <source>
        <strain evidence="1">RmG30</strain>
    </source>
</reference>
<evidence type="ECO:0000313" key="1">
    <source>
        <dbReference type="EMBL" id="QQO10071.1"/>
    </source>
</evidence>
<dbReference type="AlphaFoldDB" id="A0A7T8BB59"/>
<dbReference type="InterPro" id="IPR016181">
    <property type="entry name" value="Acyl_CoA_acyltransferase"/>
</dbReference>